<evidence type="ECO:0000259" key="1">
    <source>
        <dbReference type="Pfam" id="PF09820"/>
    </source>
</evidence>
<dbReference type="Pfam" id="PF09820">
    <property type="entry name" value="AAA-ATPase_like"/>
    <property type="match status" value="1"/>
</dbReference>
<gene>
    <name evidence="2" type="ORF">MNB_SV-12-241</name>
</gene>
<dbReference type="PANTHER" id="PTHR34825">
    <property type="entry name" value="CONSERVED PROTEIN, WITH A WEAK D-GALACTARATE DEHYDRATASE/ALTRONATE HYDROLASE DOMAIN"/>
    <property type="match status" value="1"/>
</dbReference>
<evidence type="ECO:0000313" key="2">
    <source>
        <dbReference type="EMBL" id="SFV65736.1"/>
    </source>
</evidence>
<name>A0A1W1CIV3_9ZZZZ</name>
<reference evidence="2" key="1">
    <citation type="submission" date="2016-10" db="EMBL/GenBank/DDBJ databases">
        <authorList>
            <person name="de Groot N.N."/>
        </authorList>
    </citation>
    <scope>NUCLEOTIDE SEQUENCE</scope>
</reference>
<protein>
    <recommendedName>
        <fullName evidence="1">AAA-ATPase-like domain-containing protein</fullName>
    </recommendedName>
</protein>
<dbReference type="InterPro" id="IPR018631">
    <property type="entry name" value="AAA-ATPase-like_dom"/>
</dbReference>
<proteinExistence type="predicted"/>
<dbReference type="InterPro" id="IPR012547">
    <property type="entry name" value="PDDEXK_9"/>
</dbReference>
<dbReference type="EMBL" id="FPHE01000145">
    <property type="protein sequence ID" value="SFV65736.1"/>
    <property type="molecule type" value="Genomic_DNA"/>
</dbReference>
<sequence>MKQQNLKKLPIGISTFSKIQEKNYLYIDKTKEAYNLITNYKYTFLSRPRRFGKSLFVDTLKEIFEGNKKLFEGLYIYDKWDFEEKYPVINIDFSKGRVENREHLDEKILQILKENQDNLGIECKYITDTAGCFRELIIHAYKKYNQPIVILIDEYDKPILDNIEEFKKANSIRDGLYNLYSVMKGSDRYLQFVFLTGVSRFSRASIFSGLNNIEDITLTPSFGNICGYTQNDIETTFKPYLQGVDLKELKLWYDGYNFLGDLLYNPFNILLFIKNNLEFNNYWFTTGTPTFLLKLFKEKNYNLAEFENLEAPNELLNSFDIERLNLKSVMFQSGYLTIKTKTYRRRKIQYRLTYPNLETKMSFNNYLLEYLTDANTQKSRVQNGLVDMLEVANLDGLEQVIKSLFASIAYNNFVNNNIQDYEGFYASVIYAYFAGTGFDKIIAEDATNIGRIDLSVFIDDKVYIFEFKVDQLGALAQIKSRNYHQKYLNDYNEIYIVGVEFDSSTKNVVGYQWERIK</sequence>
<feature type="domain" description="AAA-ATPase-like" evidence="1">
    <location>
        <begin position="10"/>
        <end position="207"/>
    </location>
</feature>
<accession>A0A1W1CIV3</accession>
<dbReference type="PANTHER" id="PTHR34825:SF1">
    <property type="entry name" value="AAA-ATPASE-LIKE DOMAIN-CONTAINING PROTEIN"/>
    <property type="match status" value="1"/>
</dbReference>
<organism evidence="2">
    <name type="scientific">hydrothermal vent metagenome</name>
    <dbReference type="NCBI Taxonomy" id="652676"/>
    <lineage>
        <taxon>unclassified sequences</taxon>
        <taxon>metagenomes</taxon>
        <taxon>ecological metagenomes</taxon>
    </lineage>
</organism>
<dbReference type="AlphaFoldDB" id="A0A1W1CIV3"/>
<dbReference type="Pfam" id="PF08011">
    <property type="entry name" value="PDDEXK_9"/>
    <property type="match status" value="1"/>
</dbReference>